<proteinExistence type="predicted"/>
<keyword evidence="1" id="KW-0175">Coiled coil</keyword>
<evidence type="ECO:0000313" key="3">
    <source>
        <dbReference type="Proteomes" id="UP000762676"/>
    </source>
</evidence>
<dbReference type="AlphaFoldDB" id="A0AAV4EWE2"/>
<keyword evidence="3" id="KW-1185">Reference proteome</keyword>
<feature type="coiled-coil region" evidence="1">
    <location>
        <begin position="55"/>
        <end position="128"/>
    </location>
</feature>
<comment type="caution">
    <text evidence="2">The sequence shown here is derived from an EMBL/GenBank/DDBJ whole genome shotgun (WGS) entry which is preliminary data.</text>
</comment>
<dbReference type="EMBL" id="BMAT01007474">
    <property type="protein sequence ID" value="GFR65010.1"/>
    <property type="molecule type" value="Genomic_DNA"/>
</dbReference>
<name>A0AAV4EWE2_9GAST</name>
<sequence>MYLPLQVKTTLRTAPRDVAIECFEVALLFLTQAFPNVSVTETSSSFEKHEDKMFKENFKRQSQRMNDVEEKLEELEDVSTTIKDKQTKTQNKVKLLSGKLCDRRKKLQDDLSEKLNDVQENIQKKIESDLSKRSSFSVKAVSDVRAPGILDLKLLPGGLVLVVDYSNSCVKLFNTQGRFIDSQTLDENPWRIAVLNPTSTCDWDVAVTLLDKCQIALLKVTQQRISCKVRKFIMKKLGVPF</sequence>
<protein>
    <submittedName>
        <fullName evidence="2">Uncharacterized protein</fullName>
    </submittedName>
</protein>
<evidence type="ECO:0000313" key="2">
    <source>
        <dbReference type="EMBL" id="GFR65010.1"/>
    </source>
</evidence>
<accession>A0AAV4EWE2</accession>
<reference evidence="2 3" key="1">
    <citation type="journal article" date="2021" name="Elife">
        <title>Chloroplast acquisition without the gene transfer in kleptoplastic sea slugs, Plakobranchus ocellatus.</title>
        <authorList>
            <person name="Maeda T."/>
            <person name="Takahashi S."/>
            <person name="Yoshida T."/>
            <person name="Shimamura S."/>
            <person name="Takaki Y."/>
            <person name="Nagai Y."/>
            <person name="Toyoda A."/>
            <person name="Suzuki Y."/>
            <person name="Arimoto A."/>
            <person name="Ishii H."/>
            <person name="Satoh N."/>
            <person name="Nishiyama T."/>
            <person name="Hasebe M."/>
            <person name="Maruyama T."/>
            <person name="Minagawa J."/>
            <person name="Obokata J."/>
            <person name="Shigenobu S."/>
        </authorList>
    </citation>
    <scope>NUCLEOTIDE SEQUENCE [LARGE SCALE GENOMIC DNA]</scope>
</reference>
<evidence type="ECO:0000256" key="1">
    <source>
        <dbReference type="SAM" id="Coils"/>
    </source>
</evidence>
<organism evidence="2 3">
    <name type="scientific">Elysia marginata</name>
    <dbReference type="NCBI Taxonomy" id="1093978"/>
    <lineage>
        <taxon>Eukaryota</taxon>
        <taxon>Metazoa</taxon>
        <taxon>Spiralia</taxon>
        <taxon>Lophotrochozoa</taxon>
        <taxon>Mollusca</taxon>
        <taxon>Gastropoda</taxon>
        <taxon>Heterobranchia</taxon>
        <taxon>Euthyneura</taxon>
        <taxon>Panpulmonata</taxon>
        <taxon>Sacoglossa</taxon>
        <taxon>Placobranchoidea</taxon>
        <taxon>Plakobranchidae</taxon>
        <taxon>Elysia</taxon>
    </lineage>
</organism>
<gene>
    <name evidence="2" type="ORF">ElyMa_003645700</name>
</gene>
<dbReference type="Proteomes" id="UP000762676">
    <property type="component" value="Unassembled WGS sequence"/>
</dbReference>